<dbReference type="OrthoDB" id="1223654at2"/>
<evidence type="ECO:0000313" key="2">
    <source>
        <dbReference type="EMBL" id="TJY36984.1"/>
    </source>
</evidence>
<keyword evidence="3" id="KW-1185">Reference proteome</keyword>
<dbReference type="SUPFAM" id="SSF49464">
    <property type="entry name" value="Carboxypeptidase regulatory domain-like"/>
    <property type="match status" value="1"/>
</dbReference>
<comment type="caution">
    <text evidence="2">The sequence shown here is derived from an EMBL/GenBank/DDBJ whole genome shotgun (WGS) entry which is preliminary data.</text>
</comment>
<dbReference type="InterPro" id="IPR008969">
    <property type="entry name" value="CarboxyPept-like_regulatory"/>
</dbReference>
<dbReference type="AlphaFoldDB" id="A0A4U0EZV0"/>
<sequence length="295" mass="33913">MKKSLLLILFLLSVVLHSQSKEYSGIVRDISKTPLPGVRVTIKGTQINTETNFDGYFKITIPNSLDILTFSAIGMQNLDYKVGINKNIEILLEEFSTETKFLDIGLIYDSPNSIFGASMSNGIDIQPLAHFEELRTDFLYKLSGQTNFKNDYTFKTNLSLNYPNRHLNIASIEFSQKNLYSKHLFYRDLSLIGSTYLRFSNIALVLKIGHQKFNKQNNFGTSIGLQKIHPNIYYGFQFGYYSDYFNYLGFIKGFLLEDKVGFNIVYEKINNFEFFNFGLSFIFVKSSTNDIILTN</sequence>
<accession>A0A4U0EZV0</accession>
<gene>
    <name evidence="2" type="ORF">E5167_03305</name>
</gene>
<proteinExistence type="predicted"/>
<dbReference type="Proteomes" id="UP000307657">
    <property type="component" value="Unassembled WGS sequence"/>
</dbReference>
<feature type="chain" id="PRO_5020907961" description="CarboxypepD_reg-like domain-containing protein" evidence="1">
    <location>
        <begin position="19"/>
        <end position="295"/>
    </location>
</feature>
<feature type="signal peptide" evidence="1">
    <location>
        <begin position="1"/>
        <end position="18"/>
    </location>
</feature>
<organism evidence="2 3">
    <name type="scientific">Pontimicrobium aquaticum</name>
    <dbReference type="NCBI Taxonomy" id="2565367"/>
    <lineage>
        <taxon>Bacteria</taxon>
        <taxon>Pseudomonadati</taxon>
        <taxon>Bacteroidota</taxon>
        <taxon>Flavobacteriia</taxon>
        <taxon>Flavobacteriales</taxon>
        <taxon>Flavobacteriaceae</taxon>
        <taxon>Pontimicrobium</taxon>
    </lineage>
</organism>
<dbReference type="Gene3D" id="2.60.40.1120">
    <property type="entry name" value="Carboxypeptidase-like, regulatory domain"/>
    <property type="match status" value="1"/>
</dbReference>
<evidence type="ECO:0008006" key="4">
    <source>
        <dbReference type="Google" id="ProtNLM"/>
    </source>
</evidence>
<dbReference type="EMBL" id="SUPL01000002">
    <property type="protein sequence ID" value="TJY36984.1"/>
    <property type="molecule type" value="Genomic_DNA"/>
</dbReference>
<reference evidence="2 3" key="1">
    <citation type="submission" date="2019-04" db="EMBL/GenBank/DDBJ databases">
        <title>Lacinutrix sp. nov., isolated from marine water.</title>
        <authorList>
            <person name="Kim W."/>
        </authorList>
    </citation>
    <scope>NUCLEOTIDE SEQUENCE [LARGE SCALE GENOMIC DNA]</scope>
    <source>
        <strain evidence="2 3">CAU 1491</strain>
    </source>
</reference>
<dbReference type="RefSeq" id="WP_136841037.1">
    <property type="nucleotide sequence ID" value="NZ_SUPL01000002.1"/>
</dbReference>
<evidence type="ECO:0000256" key="1">
    <source>
        <dbReference type="SAM" id="SignalP"/>
    </source>
</evidence>
<dbReference type="Pfam" id="PF13715">
    <property type="entry name" value="CarbopepD_reg_2"/>
    <property type="match status" value="1"/>
</dbReference>
<evidence type="ECO:0000313" key="3">
    <source>
        <dbReference type="Proteomes" id="UP000307657"/>
    </source>
</evidence>
<name>A0A4U0EZV0_9FLAO</name>
<protein>
    <recommendedName>
        <fullName evidence="4">CarboxypepD_reg-like domain-containing protein</fullName>
    </recommendedName>
</protein>
<keyword evidence="1" id="KW-0732">Signal</keyword>